<evidence type="ECO:0000313" key="2">
    <source>
        <dbReference type="EMBL" id="CAF4203192.1"/>
    </source>
</evidence>
<protein>
    <submittedName>
        <fullName evidence="1">Uncharacterized protein</fullName>
    </submittedName>
</protein>
<feature type="non-terminal residue" evidence="1">
    <location>
        <position position="958"/>
    </location>
</feature>
<dbReference type="PROSITE" id="PS00675">
    <property type="entry name" value="SIGMA54_INTERACT_1"/>
    <property type="match status" value="1"/>
</dbReference>
<dbReference type="EMBL" id="CAJOBA010047606">
    <property type="protein sequence ID" value="CAF4203192.1"/>
    <property type="molecule type" value="Genomic_DNA"/>
</dbReference>
<dbReference type="InterPro" id="IPR027417">
    <property type="entry name" value="P-loop_NTPase"/>
</dbReference>
<evidence type="ECO:0000313" key="3">
    <source>
        <dbReference type="Proteomes" id="UP000677228"/>
    </source>
</evidence>
<gene>
    <name evidence="1" type="ORF">OVA965_LOCUS32796</name>
    <name evidence="2" type="ORF">TMI583_LOCUS33665</name>
</gene>
<proteinExistence type="predicted"/>
<accession>A0A8S2F9S2</accession>
<sequence length="958" mass="112942">MDIDKMHHRLREQLLNEQNLLTRQHEPHGHVYYFSREITACQKDLRPFHVTRKHQDPNNTYAELNKLFQQNNSIQPEIEIICGKAGVGKTHRINTNYKNDNTLCFSINDKLNLSLLTSSLLSYDSITSDNKPSVYFNISVHAPFEELTRTLFSLFVCGSLVDSNSGFTFSLPSTKSWRFIIEIPHTDEYNMTTKQTLAKILPILSIMSLSTLDEVTDKNYQLFIGDEEELIARFLKAYDNKSINRILTYDKNRIEYPVYFDRLTDSEECRQYIYNCLDTYAPELSKNKVSELSFIKFLYRRIRFFTGHYYQMNDYDKHLGSRVMKQMIHEAKSLAHIDFQHSDYPRIYLVYDPSFSLHLLHDGWDNVPHELKEIFNNHDPSLRPEFKNKDYFIKCLSWLIDIKYDDFEQIMNEIKFILTENFAYKLFHVHERKLTKLPLIIEGETGVGKTFLLKFYSLLLNSKIIKGSLQDNIAQRIVESTSLWLLNTIIVEILEKELNILEKLLRRLKPKLAYGDELNTMTDVNEHYDIHEDEKDNNFQRLFLSNEFEYDDGSGHHEMETFTHTEIAPFDHHLNDEERDLLPHDLNAKEENLFHHDLNDEERNLLPHDLNVKDENPFHHDLNDEERNLLPHDLNVKEENLFHHDLNDEERNLLPHDLNDKKVNPSHCNLNDEGIDPFRFMSVDEPVPCRIQAKIDSKLLKEIKDSLANYKYKNDMLKHIWKMIMSVSDQNSQNITQKLIQELCKYVTSQLISFPLIEARLQLKSLLTETSSISVQTCVKIFDKYLFFTQTEPLFYRLLLHPGVTEEQLEQFLRPISQLARQLPNIELVVFFDEVNTSSCLGLFKEIFIDRTLHGINLPKNIFFTGCINPAVMEENNDNQVHRQDYRVHQLPESLQNLKVSYGILESKILEEYIIKKIAMFHIEPEKNSTKKMPLEQYAQEVLANSILTAQEFCEKYL</sequence>
<reference evidence="1" key="1">
    <citation type="submission" date="2021-02" db="EMBL/GenBank/DDBJ databases">
        <authorList>
            <person name="Nowell W R."/>
        </authorList>
    </citation>
    <scope>NUCLEOTIDE SEQUENCE</scope>
</reference>
<evidence type="ECO:0000313" key="1">
    <source>
        <dbReference type="EMBL" id="CAF1395666.1"/>
    </source>
</evidence>
<dbReference type="GO" id="GO:0004842">
    <property type="term" value="F:ubiquitin-protein transferase activity"/>
    <property type="evidence" value="ECO:0007669"/>
    <property type="project" value="InterPro"/>
</dbReference>
<comment type="caution">
    <text evidence="1">The sequence shown here is derived from an EMBL/GenBank/DDBJ whole genome shotgun (WGS) entry which is preliminary data.</text>
</comment>
<dbReference type="PANTHER" id="PTHR22605:SF1">
    <property type="entry name" value="RZ-TYPE DOMAIN-CONTAINING PROTEIN"/>
    <property type="match status" value="1"/>
</dbReference>
<dbReference type="Proteomes" id="UP000677228">
    <property type="component" value="Unassembled WGS sequence"/>
</dbReference>
<dbReference type="AlphaFoldDB" id="A0A8S2F9S2"/>
<dbReference type="InterPro" id="IPR031248">
    <property type="entry name" value="RNF213"/>
</dbReference>
<dbReference type="SUPFAM" id="SSF52540">
    <property type="entry name" value="P-loop containing nucleoside triphosphate hydrolases"/>
    <property type="match status" value="1"/>
</dbReference>
<name>A0A8S2F9S2_9BILA</name>
<organism evidence="1 3">
    <name type="scientific">Didymodactylos carnosus</name>
    <dbReference type="NCBI Taxonomy" id="1234261"/>
    <lineage>
        <taxon>Eukaryota</taxon>
        <taxon>Metazoa</taxon>
        <taxon>Spiralia</taxon>
        <taxon>Gnathifera</taxon>
        <taxon>Rotifera</taxon>
        <taxon>Eurotatoria</taxon>
        <taxon>Bdelloidea</taxon>
        <taxon>Philodinida</taxon>
        <taxon>Philodinidae</taxon>
        <taxon>Didymodactylos</taxon>
    </lineage>
</organism>
<dbReference type="GO" id="GO:0016887">
    <property type="term" value="F:ATP hydrolysis activity"/>
    <property type="evidence" value="ECO:0007669"/>
    <property type="project" value="InterPro"/>
</dbReference>
<dbReference type="PANTHER" id="PTHR22605">
    <property type="entry name" value="RZ-TYPE DOMAIN-CONTAINING PROTEIN"/>
    <property type="match status" value="1"/>
</dbReference>
<dbReference type="Proteomes" id="UP000682733">
    <property type="component" value="Unassembled WGS sequence"/>
</dbReference>
<dbReference type="InterPro" id="IPR025662">
    <property type="entry name" value="Sigma_54_int_dom_ATP-bd_1"/>
</dbReference>
<dbReference type="EMBL" id="CAJNOK010025889">
    <property type="protein sequence ID" value="CAF1395666.1"/>
    <property type="molecule type" value="Genomic_DNA"/>
</dbReference>